<reference evidence="2 3" key="1">
    <citation type="journal article" date="2012" name="Nature">
        <title>The genomic landscape of species divergence in Ficedula flycatchers.</title>
        <authorList>
            <person name="Ellegren H."/>
            <person name="Smeds L."/>
            <person name="Burri R."/>
            <person name="Olason P.I."/>
            <person name="Backstrom N."/>
            <person name="Kawakami T."/>
            <person name="Kunstner A."/>
            <person name="Makinen H."/>
            <person name="Nadachowska-Brzyska K."/>
            <person name="Qvarnstrom A."/>
            <person name="Uebbing S."/>
            <person name="Wolf J.B."/>
        </authorList>
    </citation>
    <scope>NUCLEOTIDE SEQUENCE [LARGE SCALE GENOMIC DNA]</scope>
</reference>
<evidence type="ECO:0000313" key="3">
    <source>
        <dbReference type="Proteomes" id="UP000016665"/>
    </source>
</evidence>
<keyword evidence="1" id="KW-0175">Coiled coil</keyword>
<organism evidence="2 3">
    <name type="scientific">Ficedula albicollis</name>
    <name type="common">Collared flycatcher</name>
    <name type="synonym">Muscicapa albicollis</name>
    <dbReference type="NCBI Taxonomy" id="59894"/>
    <lineage>
        <taxon>Eukaryota</taxon>
        <taxon>Metazoa</taxon>
        <taxon>Chordata</taxon>
        <taxon>Craniata</taxon>
        <taxon>Vertebrata</taxon>
        <taxon>Euteleostomi</taxon>
        <taxon>Archelosauria</taxon>
        <taxon>Archosauria</taxon>
        <taxon>Dinosauria</taxon>
        <taxon>Saurischia</taxon>
        <taxon>Theropoda</taxon>
        <taxon>Coelurosauria</taxon>
        <taxon>Aves</taxon>
        <taxon>Neognathae</taxon>
        <taxon>Neoaves</taxon>
        <taxon>Telluraves</taxon>
        <taxon>Australaves</taxon>
        <taxon>Passeriformes</taxon>
        <taxon>Muscicapidae</taxon>
        <taxon>Ficedula</taxon>
    </lineage>
</organism>
<dbReference type="Proteomes" id="UP000016665">
    <property type="component" value="Chromosome 5"/>
</dbReference>
<reference evidence="2" key="3">
    <citation type="submission" date="2025-09" db="UniProtKB">
        <authorList>
            <consortium name="Ensembl"/>
        </authorList>
    </citation>
    <scope>IDENTIFICATION</scope>
</reference>
<dbReference type="AlphaFoldDB" id="A0A803V7B4"/>
<sequence length="472" mass="53059">MCNSISVYESVFFALLAKYNARPSQGGEDWAHNNWFNLKNVIDRIHSLQHETKFKLGKNKTILCSVLGACLKTAIETRFISEERAIIDSLQNVVEIFQKQLDEERNDNHALRDETHSLRNENHSLTAALRQEHTNTLKHTDLPKEREEKETNQIYPQKEVTLMKNNGEYCCPSLRPLVKTEDNFINDENFNPQITTTKILGHWGLGALLTMGDKFNLWSPIQHAVFWARGLNPLERGDLVTLVDTPDQLLENIQKAACLQIIHEIKFTAGHKSPMQLPVNVKQYPLPSGAKEGLKLVLLVLQNSPVWPIQKPKPVNVARVIGQNKREAFTRTLTQGLSPGLAQQGLSLRWPSADLGALGWERQQGQMASTCVTLQMLMEQRASVTQPQARVIGQNKREAFTRTLTQGLSPGLAQQGLSLRWPSADLGALGWERQQGQMASTCVTLQMLMEQRASVTQQGLMETRGHCEPAGL</sequence>
<accession>A0A803V7B4</accession>
<proteinExistence type="predicted"/>
<keyword evidence="3" id="KW-1185">Reference proteome</keyword>
<evidence type="ECO:0000313" key="2">
    <source>
        <dbReference type="Ensembl" id="ENSFALP00000018620.1"/>
    </source>
</evidence>
<dbReference type="Ensembl" id="ENSFALT00000034054.1">
    <property type="protein sequence ID" value="ENSFALP00000018620.1"/>
    <property type="gene ID" value="ENSFALG00000027442.1"/>
</dbReference>
<reference evidence="2" key="2">
    <citation type="submission" date="2025-08" db="UniProtKB">
        <authorList>
            <consortium name="Ensembl"/>
        </authorList>
    </citation>
    <scope>IDENTIFICATION</scope>
</reference>
<protein>
    <submittedName>
        <fullName evidence="2">Uncharacterized protein</fullName>
    </submittedName>
</protein>
<feature type="coiled-coil region" evidence="1">
    <location>
        <begin position="87"/>
        <end position="121"/>
    </location>
</feature>
<evidence type="ECO:0000256" key="1">
    <source>
        <dbReference type="SAM" id="Coils"/>
    </source>
</evidence>
<name>A0A803V7B4_FICAL</name>
<dbReference type="GeneTree" id="ENSGT00730000114515"/>